<organism evidence="2 3">
    <name type="scientific">Hucho hucho</name>
    <name type="common">huchen</name>
    <dbReference type="NCBI Taxonomy" id="62062"/>
    <lineage>
        <taxon>Eukaryota</taxon>
        <taxon>Metazoa</taxon>
        <taxon>Chordata</taxon>
        <taxon>Craniata</taxon>
        <taxon>Vertebrata</taxon>
        <taxon>Euteleostomi</taxon>
        <taxon>Actinopterygii</taxon>
        <taxon>Neopterygii</taxon>
        <taxon>Teleostei</taxon>
        <taxon>Protacanthopterygii</taxon>
        <taxon>Salmoniformes</taxon>
        <taxon>Salmonidae</taxon>
        <taxon>Salmoninae</taxon>
        <taxon>Hucho</taxon>
    </lineage>
</organism>
<dbReference type="Pfam" id="PF00583">
    <property type="entry name" value="Acetyltransf_1"/>
    <property type="match status" value="1"/>
</dbReference>
<sequence length="225" mass="24276">MASPLFSRLPASSLLWASAWRSGSLPAAAGARWWWRCQRSRAGCAAARPQWRECGKMSHRRVGGQPFISRRAVMQFRPAQQQDIAAIFAIEQAVFGSAVYPDFFFRQAYDLWPSLLLVAVAGDGTLAGYALGAPANEAGIGWVMSLAVAASQRGQGIGRGLTQALCRQMQAQGVQQLRLTVDSGNHTAVALYQQLGFVLIAQEAEYFGAGEPRLVLQCTLADAAC</sequence>
<feature type="domain" description="N-acetyltransferase" evidence="1">
    <location>
        <begin position="74"/>
        <end position="221"/>
    </location>
</feature>
<evidence type="ECO:0000313" key="2">
    <source>
        <dbReference type="Ensembl" id="ENSHHUP00000068657.1"/>
    </source>
</evidence>
<dbReference type="PROSITE" id="PS51186">
    <property type="entry name" value="GNAT"/>
    <property type="match status" value="1"/>
</dbReference>
<dbReference type="AlphaFoldDB" id="A0A4W5PY86"/>
<dbReference type="PANTHER" id="PTHR43617">
    <property type="entry name" value="L-AMINO ACID N-ACETYLTRANSFERASE"/>
    <property type="match status" value="1"/>
</dbReference>
<dbReference type="InterPro" id="IPR016181">
    <property type="entry name" value="Acyl_CoA_acyltransferase"/>
</dbReference>
<dbReference type="GO" id="GO:0008999">
    <property type="term" value="F:protein-N-terminal-alanine acetyltransferase activity"/>
    <property type="evidence" value="ECO:0007669"/>
    <property type="project" value="TreeGrafter"/>
</dbReference>
<proteinExistence type="predicted"/>
<reference evidence="2" key="3">
    <citation type="submission" date="2025-09" db="UniProtKB">
        <authorList>
            <consortium name="Ensembl"/>
        </authorList>
    </citation>
    <scope>IDENTIFICATION</scope>
</reference>
<protein>
    <recommendedName>
        <fullName evidence="1">N-acetyltransferase domain-containing protein</fullName>
    </recommendedName>
</protein>
<reference evidence="2" key="2">
    <citation type="submission" date="2025-08" db="UniProtKB">
        <authorList>
            <consortium name="Ensembl"/>
        </authorList>
    </citation>
    <scope>IDENTIFICATION</scope>
</reference>
<reference evidence="3" key="1">
    <citation type="submission" date="2018-06" db="EMBL/GenBank/DDBJ databases">
        <title>Genome assembly of Danube salmon.</title>
        <authorList>
            <person name="Macqueen D.J."/>
            <person name="Gundappa M.K."/>
        </authorList>
    </citation>
    <scope>NUCLEOTIDE SEQUENCE [LARGE SCALE GENOMIC DNA]</scope>
</reference>
<accession>A0A4W5PY86</accession>
<dbReference type="SUPFAM" id="SSF55729">
    <property type="entry name" value="Acyl-CoA N-acyltransferases (Nat)"/>
    <property type="match status" value="1"/>
</dbReference>
<evidence type="ECO:0000259" key="1">
    <source>
        <dbReference type="PROSITE" id="PS51186"/>
    </source>
</evidence>
<evidence type="ECO:0000313" key="3">
    <source>
        <dbReference type="Proteomes" id="UP000314982"/>
    </source>
</evidence>
<dbReference type="InterPro" id="IPR050276">
    <property type="entry name" value="MshD_Acetyltransferase"/>
</dbReference>
<dbReference type="Ensembl" id="ENSHHUT00000070956.1">
    <property type="protein sequence ID" value="ENSHHUP00000068657.1"/>
    <property type="gene ID" value="ENSHHUG00000040445.1"/>
</dbReference>
<dbReference type="STRING" id="62062.ENSHHUP00000068657"/>
<dbReference type="PANTHER" id="PTHR43617:SF20">
    <property type="entry name" value="N-ALPHA-ACETYLTRANSFERASE RIMI"/>
    <property type="match status" value="1"/>
</dbReference>
<dbReference type="Proteomes" id="UP000314982">
    <property type="component" value="Unassembled WGS sequence"/>
</dbReference>
<dbReference type="CDD" id="cd04301">
    <property type="entry name" value="NAT_SF"/>
    <property type="match status" value="1"/>
</dbReference>
<name>A0A4W5PY86_9TELE</name>
<dbReference type="Gene3D" id="3.40.630.30">
    <property type="match status" value="1"/>
</dbReference>
<dbReference type="InterPro" id="IPR000182">
    <property type="entry name" value="GNAT_dom"/>
</dbReference>
<keyword evidence="3" id="KW-1185">Reference proteome</keyword>